<reference evidence="2" key="1">
    <citation type="submission" date="2018-07" db="EMBL/GenBank/DDBJ databases">
        <authorList>
            <consortium name="GenomeTrakr network: Whole genome sequencing for foodborne pathogen traceback"/>
        </authorList>
    </citation>
    <scope>NUCLEOTIDE SEQUENCE</scope>
    <source>
        <strain evidence="2">CFSAN028614</strain>
    </source>
</reference>
<feature type="domain" description="Fimbrial-type adhesion" evidence="1">
    <location>
        <begin position="3"/>
        <end position="31"/>
    </location>
</feature>
<accession>A0A5U3I1U2</accession>
<dbReference type="AlphaFoldDB" id="A0A5U3I1U2"/>
<dbReference type="InterPro" id="IPR036937">
    <property type="entry name" value="Adhesion_dom_fimbrial_sf"/>
</dbReference>
<evidence type="ECO:0000313" key="2">
    <source>
        <dbReference type="EMBL" id="EBP4399298.1"/>
    </source>
</evidence>
<dbReference type="Gene3D" id="2.60.40.1090">
    <property type="entry name" value="Fimbrial-type adhesion domain"/>
    <property type="match status" value="1"/>
</dbReference>
<feature type="non-terminal residue" evidence="2">
    <location>
        <position position="1"/>
    </location>
</feature>
<dbReference type="SUPFAM" id="SSF49401">
    <property type="entry name" value="Bacterial adhesins"/>
    <property type="match status" value="1"/>
</dbReference>
<dbReference type="Pfam" id="PF00419">
    <property type="entry name" value="Fimbrial"/>
    <property type="match status" value="1"/>
</dbReference>
<dbReference type="EMBL" id="AAGLTG010000153">
    <property type="protein sequence ID" value="EBP4399298.1"/>
    <property type="molecule type" value="Genomic_DNA"/>
</dbReference>
<dbReference type="InterPro" id="IPR000259">
    <property type="entry name" value="Adhesion_dom_fimbrial"/>
</dbReference>
<evidence type="ECO:0000259" key="1">
    <source>
        <dbReference type="Pfam" id="PF00419"/>
    </source>
</evidence>
<gene>
    <name evidence="2" type="ORF">UK78_23255</name>
</gene>
<organism evidence="2">
    <name type="scientific">Salmonella enterica</name>
    <name type="common">Salmonella choleraesuis</name>
    <dbReference type="NCBI Taxonomy" id="28901"/>
    <lineage>
        <taxon>Bacteria</taxon>
        <taxon>Pseudomonadati</taxon>
        <taxon>Pseudomonadota</taxon>
        <taxon>Gammaproteobacteria</taxon>
        <taxon>Enterobacterales</taxon>
        <taxon>Enterobacteriaceae</taxon>
        <taxon>Salmonella</taxon>
    </lineage>
</organism>
<dbReference type="GO" id="GO:0009289">
    <property type="term" value="C:pilus"/>
    <property type="evidence" value="ECO:0007669"/>
    <property type="project" value="InterPro"/>
</dbReference>
<dbReference type="InterPro" id="IPR008966">
    <property type="entry name" value="Adhesion_dom_sf"/>
</dbReference>
<protein>
    <submittedName>
        <fullName evidence="2">Fimbrial protein</fullName>
    </submittedName>
</protein>
<comment type="caution">
    <text evidence="2">The sequence shown here is derived from an EMBL/GenBank/DDBJ whole genome shotgun (WGS) entry which is preliminary data.</text>
</comment>
<sequence length="31" mass="3102">PAIEAIPVKNNGVTLTGGAFNAGATLVVDYQ</sequence>
<name>A0A5U3I1U2_SALER</name>
<dbReference type="GO" id="GO:0007155">
    <property type="term" value="P:cell adhesion"/>
    <property type="evidence" value="ECO:0007669"/>
    <property type="project" value="InterPro"/>
</dbReference>
<proteinExistence type="predicted"/>